<dbReference type="GO" id="GO:0008691">
    <property type="term" value="F:3-hydroxybutyryl-CoA dehydrogenase activity"/>
    <property type="evidence" value="ECO:0007669"/>
    <property type="project" value="UniProtKB-EC"/>
</dbReference>
<feature type="binding site" evidence="5">
    <location>
        <position position="117"/>
    </location>
    <ligand>
        <name>CoA</name>
        <dbReference type="ChEBI" id="CHEBI:57287"/>
    </ligand>
</feature>
<feature type="binding site" evidence="4">
    <location>
        <begin position="8"/>
        <end position="13"/>
    </location>
    <ligand>
        <name>NAD(+)</name>
        <dbReference type="ChEBI" id="CHEBI:57540"/>
    </ligand>
</feature>
<dbReference type="NCBIfam" id="NF004474">
    <property type="entry name" value="PRK05808.1"/>
    <property type="match status" value="1"/>
</dbReference>
<dbReference type="GO" id="GO:0070403">
    <property type="term" value="F:NAD+ binding"/>
    <property type="evidence" value="ECO:0007669"/>
    <property type="project" value="InterPro"/>
</dbReference>
<feature type="binding site" evidence="4">
    <location>
        <position position="141"/>
    </location>
    <ligand>
        <name>NAD(+)</name>
        <dbReference type="ChEBI" id="CHEBI:57540"/>
    </ligand>
</feature>
<dbReference type="EMBL" id="DQWS01000096">
    <property type="protein sequence ID" value="HDD52912.1"/>
    <property type="molecule type" value="Genomic_DNA"/>
</dbReference>
<dbReference type="InterPro" id="IPR022694">
    <property type="entry name" value="3-OHacyl-CoA_DH"/>
</dbReference>
<feature type="binding site" evidence="4">
    <location>
        <position position="31"/>
    </location>
    <ligand>
        <name>NAD(+)</name>
        <dbReference type="ChEBI" id="CHEBI:57540"/>
    </ligand>
</feature>
<dbReference type="NCBIfam" id="NF005875">
    <property type="entry name" value="PRK07819.1"/>
    <property type="match status" value="1"/>
</dbReference>
<dbReference type="GO" id="GO:0006631">
    <property type="term" value="P:fatty acid metabolic process"/>
    <property type="evidence" value="ECO:0007669"/>
    <property type="project" value="InterPro"/>
</dbReference>
<dbReference type="InterPro" id="IPR006180">
    <property type="entry name" value="3-OHacyl-CoA_DH_CS"/>
</dbReference>
<dbReference type="InterPro" id="IPR036291">
    <property type="entry name" value="NAD(P)-bd_dom_sf"/>
</dbReference>
<feature type="domain" description="3-hydroxyacyl-CoA dehydrogenase C-terminal" evidence="6">
    <location>
        <begin position="184"/>
        <end position="280"/>
    </location>
</feature>
<dbReference type="Pfam" id="PF00725">
    <property type="entry name" value="3HCDH"/>
    <property type="match status" value="1"/>
</dbReference>
<evidence type="ECO:0000256" key="5">
    <source>
        <dbReference type="PIRSR" id="PIRSR000105-3"/>
    </source>
</evidence>
<feature type="site" description="Important for catalytic activity" evidence="3">
    <location>
        <position position="138"/>
    </location>
</feature>
<evidence type="ECO:0000259" key="6">
    <source>
        <dbReference type="Pfam" id="PF00725"/>
    </source>
</evidence>
<evidence type="ECO:0000313" key="8">
    <source>
        <dbReference type="EMBL" id="HDD52912.1"/>
    </source>
</evidence>
<dbReference type="Gene3D" id="1.10.1040.10">
    <property type="entry name" value="N-(1-d-carboxylethyl)-l-norvaline Dehydrogenase, domain 2"/>
    <property type="match status" value="1"/>
</dbReference>
<feature type="binding site" evidence="5">
    <location>
        <position position="47"/>
    </location>
    <ligand>
        <name>CoA</name>
        <dbReference type="ChEBI" id="CHEBI:57287"/>
    </ligand>
</feature>
<feature type="binding site" evidence="4">
    <location>
        <position position="117"/>
    </location>
    <ligand>
        <name>NAD(+)</name>
        <dbReference type="ChEBI" id="CHEBI:57540"/>
    </ligand>
</feature>
<dbReference type="InterPro" id="IPR008927">
    <property type="entry name" value="6-PGluconate_DH-like_C_sf"/>
</dbReference>
<dbReference type="PROSITE" id="PS00067">
    <property type="entry name" value="3HCDH"/>
    <property type="match status" value="1"/>
</dbReference>
<dbReference type="Gene3D" id="3.40.50.720">
    <property type="entry name" value="NAD(P)-binding Rossmann-like Domain"/>
    <property type="match status" value="1"/>
</dbReference>
<feature type="binding site" evidence="4">
    <location>
        <position position="95"/>
    </location>
    <ligand>
        <name>NAD(+)</name>
        <dbReference type="ChEBI" id="CHEBI:57540"/>
    </ligand>
</feature>
<evidence type="ECO:0000256" key="2">
    <source>
        <dbReference type="ARBA" id="ARBA00023002"/>
    </source>
</evidence>
<dbReference type="AlphaFoldDB" id="A0A7C0U5V0"/>
<evidence type="ECO:0000259" key="7">
    <source>
        <dbReference type="Pfam" id="PF02737"/>
    </source>
</evidence>
<feature type="domain" description="3-hydroxyacyl-CoA dehydrogenase NAD binding" evidence="7">
    <location>
        <begin position="3"/>
        <end position="181"/>
    </location>
</feature>
<keyword evidence="2 8" id="KW-0560">Oxidoreductase</keyword>
<reference evidence="8" key="1">
    <citation type="journal article" date="2020" name="mSystems">
        <title>Genome- and Community-Level Interaction Insights into Carbon Utilization and Element Cycling Functions of Hydrothermarchaeota in Hydrothermal Sediment.</title>
        <authorList>
            <person name="Zhou Z."/>
            <person name="Liu Y."/>
            <person name="Xu W."/>
            <person name="Pan J."/>
            <person name="Luo Z.H."/>
            <person name="Li M."/>
        </authorList>
    </citation>
    <scope>NUCLEOTIDE SEQUENCE [LARGE SCALE GENOMIC DNA]</scope>
    <source>
        <strain evidence="8">HyVt-115</strain>
    </source>
</reference>
<dbReference type="PANTHER" id="PTHR48075">
    <property type="entry name" value="3-HYDROXYACYL-COA DEHYDROGENASE FAMILY PROTEIN"/>
    <property type="match status" value="1"/>
</dbReference>
<comment type="similarity">
    <text evidence="1">Belongs to the 3-hydroxyacyl-CoA dehydrogenase family.</text>
</comment>
<dbReference type="InterPro" id="IPR006108">
    <property type="entry name" value="3HC_DH_C"/>
</dbReference>
<name>A0A7C0U5V0_9BACT</name>
<dbReference type="EC" id="1.1.1.157" evidence="8"/>
<feature type="binding site" evidence="4">
    <location>
        <position position="90"/>
    </location>
    <ligand>
        <name>NAD(+)</name>
        <dbReference type="ChEBI" id="CHEBI:57540"/>
    </ligand>
</feature>
<dbReference type="Proteomes" id="UP000885690">
    <property type="component" value="Unassembled WGS sequence"/>
</dbReference>
<feature type="binding site" evidence="5">
    <location>
        <position position="54"/>
    </location>
    <ligand>
        <name>CoA</name>
        <dbReference type="ChEBI" id="CHEBI:57287"/>
    </ligand>
</feature>
<dbReference type="FunFam" id="3.40.50.720:FF:000009">
    <property type="entry name" value="Fatty oxidation complex, alpha subunit"/>
    <property type="match status" value="1"/>
</dbReference>
<dbReference type="PANTHER" id="PTHR48075:SF5">
    <property type="entry name" value="3-HYDROXYBUTYRYL-COA DEHYDROGENASE"/>
    <property type="match status" value="1"/>
</dbReference>
<dbReference type="InterPro" id="IPR013328">
    <property type="entry name" value="6PGD_dom2"/>
</dbReference>
<evidence type="ECO:0000256" key="3">
    <source>
        <dbReference type="PIRSR" id="PIRSR000105-1"/>
    </source>
</evidence>
<sequence>MKTIGVVGAGTMGSGIAQVAAAAGFRVILRDISDAALDRGFKIIERSLGKLSKKGKLTEEGAKEILGRITKTLELKDMAGSDLVIEAAFEKMDVKKELFGELDNVCRSDVVLASNTSSLSITEIAAATSRPDKVVGMHFFNPVPVLPLVEIVQGLTTSDEAVELAYQLALKLGKSPIKTKDQPGFIVNRILVPYINEAAFAYMEGVGTAEEIDQAMKWGANMPIGPLALLDLVGIDVALDVLEVLYREFGDPKFRPAPILRQMVRAGYLGRKTGKGFFDYTEKV</sequence>
<dbReference type="PIRSF" id="PIRSF000105">
    <property type="entry name" value="HCDH"/>
    <property type="match status" value="1"/>
</dbReference>
<dbReference type="SUPFAM" id="SSF51735">
    <property type="entry name" value="NAD(P)-binding Rossmann-fold domains"/>
    <property type="match status" value="1"/>
</dbReference>
<accession>A0A7C0U5V0</accession>
<evidence type="ECO:0000256" key="1">
    <source>
        <dbReference type="ARBA" id="ARBA00009463"/>
    </source>
</evidence>
<dbReference type="Pfam" id="PF02737">
    <property type="entry name" value="3HCDH_N"/>
    <property type="match status" value="1"/>
</dbReference>
<keyword evidence="4" id="KW-0520">NAD</keyword>
<protein>
    <submittedName>
        <fullName evidence="8">3-hydroxybutyryl-CoA dehydrogenase</fullName>
        <ecNumber evidence="8">1.1.1.157</ecNumber>
    </submittedName>
</protein>
<dbReference type="InterPro" id="IPR006176">
    <property type="entry name" value="3-OHacyl-CoA_DH_NAD-bd"/>
</dbReference>
<evidence type="ECO:0000256" key="4">
    <source>
        <dbReference type="PIRSR" id="PIRSR000105-2"/>
    </source>
</evidence>
<organism evidence="8">
    <name type="scientific">Thermosulfidibacter takaii</name>
    <dbReference type="NCBI Taxonomy" id="412593"/>
    <lineage>
        <taxon>Bacteria</taxon>
        <taxon>Pseudomonadati</taxon>
        <taxon>Thermosulfidibacterota</taxon>
        <taxon>Thermosulfidibacteria</taxon>
        <taxon>Thermosulfidibacterales</taxon>
        <taxon>Thermosulfidibacteraceae</taxon>
    </lineage>
</organism>
<dbReference type="SUPFAM" id="SSF48179">
    <property type="entry name" value="6-phosphogluconate dehydrogenase C-terminal domain-like"/>
    <property type="match status" value="1"/>
</dbReference>
<comment type="caution">
    <text evidence="8">The sequence shown here is derived from an EMBL/GenBank/DDBJ whole genome shotgun (WGS) entry which is preliminary data.</text>
</comment>
<gene>
    <name evidence="8" type="ORF">ENF32_02440</name>
</gene>
<feature type="binding site" evidence="4">
    <location>
        <position position="272"/>
    </location>
    <ligand>
        <name>NAD(+)</name>
        <dbReference type="ChEBI" id="CHEBI:57540"/>
    </ligand>
</feature>
<proteinExistence type="inferred from homology"/>